<protein>
    <submittedName>
        <fullName evidence="1">Uncharacterized protein</fullName>
    </submittedName>
</protein>
<accession>A0A8X6U801</accession>
<dbReference type="EMBL" id="BMAW01120756">
    <property type="protein sequence ID" value="GFT90676.1"/>
    <property type="molecule type" value="Genomic_DNA"/>
</dbReference>
<proteinExistence type="predicted"/>
<gene>
    <name evidence="1" type="ORF">NPIL_143521</name>
</gene>
<dbReference type="Proteomes" id="UP000887013">
    <property type="component" value="Unassembled WGS sequence"/>
</dbReference>
<sequence length="67" mass="7736">MKVVLRVNLNKNANGWELTFDVYDQNEDHQKHIWEFGNVQNALPGLLIPIGATFGPTSNRLLRKNCW</sequence>
<organism evidence="1 2">
    <name type="scientific">Nephila pilipes</name>
    <name type="common">Giant wood spider</name>
    <name type="synonym">Nephila maculata</name>
    <dbReference type="NCBI Taxonomy" id="299642"/>
    <lineage>
        <taxon>Eukaryota</taxon>
        <taxon>Metazoa</taxon>
        <taxon>Ecdysozoa</taxon>
        <taxon>Arthropoda</taxon>
        <taxon>Chelicerata</taxon>
        <taxon>Arachnida</taxon>
        <taxon>Araneae</taxon>
        <taxon>Araneomorphae</taxon>
        <taxon>Entelegynae</taxon>
        <taxon>Araneoidea</taxon>
        <taxon>Nephilidae</taxon>
        <taxon>Nephila</taxon>
    </lineage>
</organism>
<keyword evidence="2" id="KW-1185">Reference proteome</keyword>
<dbReference type="AlphaFoldDB" id="A0A8X6U801"/>
<evidence type="ECO:0000313" key="1">
    <source>
        <dbReference type="EMBL" id="GFT90676.1"/>
    </source>
</evidence>
<name>A0A8X6U801_NEPPI</name>
<comment type="caution">
    <text evidence="1">The sequence shown here is derived from an EMBL/GenBank/DDBJ whole genome shotgun (WGS) entry which is preliminary data.</text>
</comment>
<reference evidence="1" key="1">
    <citation type="submission" date="2020-08" db="EMBL/GenBank/DDBJ databases">
        <title>Multicomponent nature underlies the extraordinary mechanical properties of spider dragline silk.</title>
        <authorList>
            <person name="Kono N."/>
            <person name="Nakamura H."/>
            <person name="Mori M."/>
            <person name="Yoshida Y."/>
            <person name="Ohtoshi R."/>
            <person name="Malay A.D."/>
            <person name="Moran D.A.P."/>
            <person name="Tomita M."/>
            <person name="Numata K."/>
            <person name="Arakawa K."/>
        </authorList>
    </citation>
    <scope>NUCLEOTIDE SEQUENCE</scope>
</reference>
<evidence type="ECO:0000313" key="2">
    <source>
        <dbReference type="Proteomes" id="UP000887013"/>
    </source>
</evidence>